<protein>
    <submittedName>
        <fullName evidence="3">Uncharacterized protein</fullName>
    </submittedName>
</protein>
<dbReference type="EMBL" id="KQ971338">
    <property type="protein sequence ID" value="EFA01587.1"/>
    <property type="molecule type" value="Genomic_DNA"/>
</dbReference>
<reference evidence="3 4" key="2">
    <citation type="journal article" date="2010" name="Nucleic Acids Res.">
        <title>BeetleBase in 2010: revisions to provide comprehensive genomic information for Tribolium castaneum.</title>
        <authorList>
            <person name="Kim H.S."/>
            <person name="Murphy T."/>
            <person name="Xia J."/>
            <person name="Caragea D."/>
            <person name="Park Y."/>
            <person name="Beeman R.W."/>
            <person name="Lorenzen M.D."/>
            <person name="Butcher S."/>
            <person name="Manak J.R."/>
            <person name="Brown S.J."/>
        </authorList>
    </citation>
    <scope>GENOME REANNOTATION</scope>
    <source>
        <strain evidence="3 4">Georgia GA2</strain>
    </source>
</reference>
<evidence type="ECO:0000256" key="2">
    <source>
        <dbReference type="SAM" id="SignalP"/>
    </source>
</evidence>
<proteinExistence type="predicted"/>
<evidence type="ECO:0000313" key="3">
    <source>
        <dbReference type="EMBL" id="EFA01587.1"/>
    </source>
</evidence>
<feature type="chain" id="PRO_5003028702" evidence="2">
    <location>
        <begin position="20"/>
        <end position="908"/>
    </location>
</feature>
<gene>
    <name evidence="3" type="primary">AUGUSTUS-3.0.2_07150</name>
    <name evidence="3" type="ORF">TcasGA2_TC007150</name>
</gene>
<keyword evidence="4" id="KW-1185">Reference proteome</keyword>
<dbReference type="OrthoDB" id="6783784at2759"/>
<feature type="signal peptide" evidence="2">
    <location>
        <begin position="1"/>
        <end position="19"/>
    </location>
</feature>
<evidence type="ECO:0000256" key="1">
    <source>
        <dbReference type="SAM" id="MobiDB-lite"/>
    </source>
</evidence>
<evidence type="ECO:0000313" key="4">
    <source>
        <dbReference type="Proteomes" id="UP000007266"/>
    </source>
</evidence>
<dbReference type="Proteomes" id="UP000007266">
    <property type="component" value="Linkage group 4"/>
</dbReference>
<reference evidence="3 4" key="1">
    <citation type="journal article" date="2008" name="Nature">
        <title>The genome of the model beetle and pest Tribolium castaneum.</title>
        <authorList>
            <consortium name="Tribolium Genome Sequencing Consortium"/>
            <person name="Richards S."/>
            <person name="Gibbs R.A."/>
            <person name="Weinstock G.M."/>
            <person name="Brown S.J."/>
            <person name="Denell R."/>
            <person name="Beeman R.W."/>
            <person name="Gibbs R."/>
            <person name="Beeman R.W."/>
            <person name="Brown S.J."/>
            <person name="Bucher G."/>
            <person name="Friedrich M."/>
            <person name="Grimmelikhuijzen C.J."/>
            <person name="Klingler M."/>
            <person name="Lorenzen M."/>
            <person name="Richards S."/>
            <person name="Roth S."/>
            <person name="Schroder R."/>
            <person name="Tautz D."/>
            <person name="Zdobnov E.M."/>
            <person name="Muzny D."/>
            <person name="Gibbs R.A."/>
            <person name="Weinstock G.M."/>
            <person name="Attaway T."/>
            <person name="Bell S."/>
            <person name="Buhay C.J."/>
            <person name="Chandrabose M.N."/>
            <person name="Chavez D."/>
            <person name="Clerk-Blankenburg K.P."/>
            <person name="Cree A."/>
            <person name="Dao M."/>
            <person name="Davis C."/>
            <person name="Chacko J."/>
            <person name="Dinh H."/>
            <person name="Dugan-Rocha S."/>
            <person name="Fowler G."/>
            <person name="Garner T.T."/>
            <person name="Garnes J."/>
            <person name="Gnirke A."/>
            <person name="Hawes A."/>
            <person name="Hernandez J."/>
            <person name="Hines S."/>
            <person name="Holder M."/>
            <person name="Hume J."/>
            <person name="Jhangiani S.N."/>
            <person name="Joshi V."/>
            <person name="Khan Z.M."/>
            <person name="Jackson L."/>
            <person name="Kovar C."/>
            <person name="Kowis A."/>
            <person name="Lee S."/>
            <person name="Lewis L.R."/>
            <person name="Margolis J."/>
            <person name="Morgan M."/>
            <person name="Nazareth L.V."/>
            <person name="Nguyen N."/>
            <person name="Okwuonu G."/>
            <person name="Parker D."/>
            <person name="Richards S."/>
            <person name="Ruiz S.J."/>
            <person name="Santibanez J."/>
            <person name="Savard J."/>
            <person name="Scherer S.E."/>
            <person name="Schneider B."/>
            <person name="Sodergren E."/>
            <person name="Tautz D."/>
            <person name="Vattahil S."/>
            <person name="Villasana D."/>
            <person name="White C.S."/>
            <person name="Wright R."/>
            <person name="Park Y."/>
            <person name="Beeman R.W."/>
            <person name="Lord J."/>
            <person name="Oppert B."/>
            <person name="Lorenzen M."/>
            <person name="Brown S."/>
            <person name="Wang L."/>
            <person name="Savard J."/>
            <person name="Tautz D."/>
            <person name="Richards S."/>
            <person name="Weinstock G."/>
            <person name="Gibbs R.A."/>
            <person name="Liu Y."/>
            <person name="Worley K."/>
            <person name="Weinstock G."/>
            <person name="Elsik C.G."/>
            <person name="Reese J.T."/>
            <person name="Elhaik E."/>
            <person name="Landan G."/>
            <person name="Graur D."/>
            <person name="Arensburger P."/>
            <person name="Atkinson P."/>
            <person name="Beeman R.W."/>
            <person name="Beidler J."/>
            <person name="Brown S.J."/>
            <person name="Demuth J.P."/>
            <person name="Drury D.W."/>
            <person name="Du Y.Z."/>
            <person name="Fujiwara H."/>
            <person name="Lorenzen M."/>
            <person name="Maselli V."/>
            <person name="Osanai M."/>
            <person name="Park Y."/>
            <person name="Robertson H.M."/>
            <person name="Tu Z."/>
            <person name="Wang J.J."/>
            <person name="Wang S."/>
            <person name="Richards S."/>
            <person name="Song H."/>
            <person name="Zhang L."/>
            <person name="Sodergren E."/>
            <person name="Werner D."/>
            <person name="Stanke M."/>
            <person name="Morgenstern B."/>
            <person name="Solovyev V."/>
            <person name="Kosarev P."/>
            <person name="Brown G."/>
            <person name="Chen H.C."/>
            <person name="Ermolaeva O."/>
            <person name="Hlavina W."/>
            <person name="Kapustin Y."/>
            <person name="Kiryutin B."/>
            <person name="Kitts P."/>
            <person name="Maglott D."/>
            <person name="Pruitt K."/>
            <person name="Sapojnikov V."/>
            <person name="Souvorov A."/>
            <person name="Mackey A.J."/>
            <person name="Waterhouse R.M."/>
            <person name="Wyder S."/>
            <person name="Zdobnov E.M."/>
            <person name="Zdobnov E.M."/>
            <person name="Wyder S."/>
            <person name="Kriventseva E.V."/>
            <person name="Kadowaki T."/>
            <person name="Bork P."/>
            <person name="Aranda M."/>
            <person name="Bao R."/>
            <person name="Beermann A."/>
            <person name="Berns N."/>
            <person name="Bolognesi R."/>
            <person name="Bonneton F."/>
            <person name="Bopp D."/>
            <person name="Brown S.J."/>
            <person name="Bucher G."/>
            <person name="Butts T."/>
            <person name="Chaumot A."/>
            <person name="Denell R.E."/>
            <person name="Ferrier D.E."/>
            <person name="Friedrich M."/>
            <person name="Gordon C.M."/>
            <person name="Jindra M."/>
            <person name="Klingler M."/>
            <person name="Lan Q."/>
            <person name="Lattorff H.M."/>
            <person name="Laudet V."/>
            <person name="von Levetsow C."/>
            <person name="Liu Z."/>
            <person name="Lutz R."/>
            <person name="Lynch J.A."/>
            <person name="da Fonseca R.N."/>
            <person name="Posnien N."/>
            <person name="Reuter R."/>
            <person name="Roth S."/>
            <person name="Savard J."/>
            <person name="Schinko J.B."/>
            <person name="Schmitt C."/>
            <person name="Schoppmeier M."/>
            <person name="Schroder R."/>
            <person name="Shippy T.D."/>
            <person name="Simonnet F."/>
            <person name="Marques-Souza H."/>
            <person name="Tautz D."/>
            <person name="Tomoyasu Y."/>
            <person name="Trauner J."/>
            <person name="Van der Zee M."/>
            <person name="Vervoort M."/>
            <person name="Wittkopp N."/>
            <person name="Wimmer E.A."/>
            <person name="Yang X."/>
            <person name="Jones A.K."/>
            <person name="Sattelle D.B."/>
            <person name="Ebert P.R."/>
            <person name="Nelson D."/>
            <person name="Scott J.G."/>
            <person name="Beeman R.W."/>
            <person name="Muthukrishnan S."/>
            <person name="Kramer K.J."/>
            <person name="Arakane Y."/>
            <person name="Beeman R.W."/>
            <person name="Zhu Q."/>
            <person name="Hogenkamp D."/>
            <person name="Dixit R."/>
            <person name="Oppert B."/>
            <person name="Jiang H."/>
            <person name="Zou Z."/>
            <person name="Marshall J."/>
            <person name="Elpidina E."/>
            <person name="Vinokurov K."/>
            <person name="Oppert C."/>
            <person name="Zou Z."/>
            <person name="Evans J."/>
            <person name="Lu Z."/>
            <person name="Zhao P."/>
            <person name="Sumathipala N."/>
            <person name="Altincicek B."/>
            <person name="Vilcinskas A."/>
            <person name="Williams M."/>
            <person name="Hultmark D."/>
            <person name="Hetru C."/>
            <person name="Jiang H."/>
            <person name="Grimmelikhuijzen C.J."/>
            <person name="Hauser F."/>
            <person name="Cazzamali G."/>
            <person name="Williamson M."/>
            <person name="Park Y."/>
            <person name="Li B."/>
            <person name="Tanaka Y."/>
            <person name="Predel R."/>
            <person name="Neupert S."/>
            <person name="Schachtner J."/>
            <person name="Verleyen P."/>
            <person name="Raible F."/>
            <person name="Bork P."/>
            <person name="Friedrich M."/>
            <person name="Walden K.K."/>
            <person name="Robertson H.M."/>
            <person name="Angeli S."/>
            <person name="Foret S."/>
            <person name="Bucher G."/>
            <person name="Schuetz S."/>
            <person name="Maleszka R."/>
            <person name="Wimmer E.A."/>
            <person name="Beeman R.W."/>
            <person name="Lorenzen M."/>
            <person name="Tomoyasu Y."/>
            <person name="Miller S.C."/>
            <person name="Grossmann D."/>
            <person name="Bucher G."/>
        </authorList>
    </citation>
    <scope>NUCLEOTIDE SEQUENCE [LARGE SCALE GENOMIC DNA]</scope>
    <source>
        <strain evidence="3 4">Georgia GA2</strain>
    </source>
</reference>
<dbReference type="KEGG" id="tca:103312779"/>
<dbReference type="AlphaFoldDB" id="D2A137"/>
<feature type="compositionally biased region" description="Basic and acidic residues" evidence="1">
    <location>
        <begin position="568"/>
        <end position="583"/>
    </location>
</feature>
<dbReference type="InParanoid" id="D2A137"/>
<feature type="region of interest" description="Disordered" evidence="1">
    <location>
        <begin position="756"/>
        <end position="785"/>
    </location>
</feature>
<accession>D2A137</accession>
<organism evidence="3 4">
    <name type="scientific">Tribolium castaneum</name>
    <name type="common">Red flour beetle</name>
    <dbReference type="NCBI Taxonomy" id="7070"/>
    <lineage>
        <taxon>Eukaryota</taxon>
        <taxon>Metazoa</taxon>
        <taxon>Ecdysozoa</taxon>
        <taxon>Arthropoda</taxon>
        <taxon>Hexapoda</taxon>
        <taxon>Insecta</taxon>
        <taxon>Pterygota</taxon>
        <taxon>Neoptera</taxon>
        <taxon>Endopterygota</taxon>
        <taxon>Coleoptera</taxon>
        <taxon>Polyphaga</taxon>
        <taxon>Cucujiformia</taxon>
        <taxon>Tenebrionidae</taxon>
        <taxon>Tenebrionidae incertae sedis</taxon>
        <taxon>Tribolium</taxon>
    </lineage>
</organism>
<feature type="region of interest" description="Disordered" evidence="1">
    <location>
        <begin position="540"/>
        <end position="583"/>
    </location>
</feature>
<name>D2A137_TRICA</name>
<keyword evidence="2" id="KW-0732">Signal</keyword>
<dbReference type="HOGENOM" id="CLU_319897_0_0_1"/>
<sequence length="908" mass="104039">MEFLLNLLLLRGKVLTTAAAETLHEYIKKCMHFKRKISTEYSNATQIIPFENMLEFINNSSKYTCEGDVVTNDLRYLYEHINRVKQENEKHTHTVALVPQTVDKKLEELPKNQNLNTVPEWLRREHTKINEFKVKSQEHIIDNLHAILKSQEFLFKNIIKLVNILEKDALINSNSEKLDKIKRKLVACTDILSNAATSQQFTSLINKIIEEEITRCRFRHGESKTSAEINLKVPKPEGIEAALDTSHKNNDIRRMKKQLAEKIAKPNVQNKQNERLRGRIIDLEVKTNSAKLLKRARSEPVLNENRKLETIWKKTQIEIEESKKVIQVNEDRFKKFENTLWHTLTTMKFLSLKSDYANMTKCAFYNKRQFVATEATISKKVQGEEKFGKFVKISNSMFHITEKRLSFEEGQLDGVGESGGANNKKTEVSKDKIFPKKSVSNAPPVLIQNQKKDEQGNNTIINGNDIKKLVQNHSANATVAVVVAGGDKSVIKSREIVPTERDNKQTNTIISVHNFIKKTGEVSKNVAPLDAIKKDDQKTILEKEGTSKALNPIRTEDERKTTPQKNPQKTEEQQIVKSKDNEPKFAVPEKIERMNQQTTDQRFVQSLRNSDLNKKPCKTTRNVKMRLNVILKTKDSLGTKRTTAPPPLIKSSKKESLFNNVGANTKLQTIASDNLKLCTLNAVSPKKAKDESKKVSMHEFKSEADLIHMNNKAFQELETTIKTVQIVKPNGKTQNVKKQEKKSVSSENLASIMKQRNDIKREMKSEASSRAGGDEKISRKNKRDLHTEVKQLSKEKCKTFLKTSRIKSFVKPNPSNQQMRRTTKNAMKRQQVLTILPKVAKEIKEKKKPQVCLVEPGEIKTVKMKDSYCVSKKSSYVKFSKKNLPNKKINQTSWEEEDRYKVASVVED</sequence>